<comment type="subcellular location">
    <subcellularLocation>
        <location evidence="1 6">Nucleus</location>
    </subcellularLocation>
</comment>
<dbReference type="InterPro" id="IPR036388">
    <property type="entry name" value="WH-like_DNA-bd_sf"/>
</dbReference>
<comment type="subunit">
    <text evidence="6">Component of the RNA polymerase III (Pol III) complex consisting of 17 subunits.</text>
</comment>
<evidence type="ECO:0000256" key="4">
    <source>
        <dbReference type="ARBA" id="ARBA00023163"/>
    </source>
</evidence>
<proteinExistence type="evidence at transcript level"/>
<organism evidence="11">
    <name type="scientific">Ascaris suum</name>
    <name type="common">Pig roundworm</name>
    <name type="synonym">Ascaris lumbricoides</name>
    <dbReference type="NCBI Taxonomy" id="6253"/>
    <lineage>
        <taxon>Eukaryota</taxon>
        <taxon>Metazoa</taxon>
        <taxon>Ecdysozoa</taxon>
        <taxon>Nematoda</taxon>
        <taxon>Chromadorea</taxon>
        <taxon>Rhabditida</taxon>
        <taxon>Spirurina</taxon>
        <taxon>Ascaridomorpha</taxon>
        <taxon>Ascaridoidea</taxon>
        <taxon>Ascarididae</taxon>
        <taxon>Ascaris</taxon>
    </lineage>
</organism>
<evidence type="ECO:0000259" key="9">
    <source>
        <dbReference type="Pfam" id="PF08221"/>
    </source>
</evidence>
<accession>F1L2Q5</accession>
<feature type="region of interest" description="Disordered" evidence="7">
    <location>
        <begin position="197"/>
        <end position="218"/>
    </location>
</feature>
<feature type="domain" description="RNA polymerase III subunit RPC82-related helix-turn-helix" evidence="9">
    <location>
        <begin position="23"/>
        <end position="79"/>
    </location>
</feature>
<dbReference type="FunFam" id="1.10.10.10:FF:000199">
    <property type="entry name" value="DNA-directed RNA polymerase III subunit RPC3"/>
    <property type="match status" value="1"/>
</dbReference>
<evidence type="ECO:0000256" key="1">
    <source>
        <dbReference type="ARBA" id="ARBA00004123"/>
    </source>
</evidence>
<dbReference type="EMBL" id="JI170226">
    <property type="protein sequence ID" value="ADY44409.1"/>
    <property type="molecule type" value="mRNA"/>
</dbReference>
<dbReference type="Pfam" id="PF05645">
    <property type="entry name" value="RNA_pol_Rpc82"/>
    <property type="match status" value="1"/>
</dbReference>
<dbReference type="Pfam" id="PF08221">
    <property type="entry name" value="HTH_9"/>
    <property type="match status" value="1"/>
</dbReference>
<evidence type="ECO:0000256" key="7">
    <source>
        <dbReference type="SAM" id="MobiDB-lite"/>
    </source>
</evidence>
<dbReference type="Pfam" id="PF22536">
    <property type="entry name" value="WHD_POLR3C"/>
    <property type="match status" value="1"/>
</dbReference>
<feature type="domain" description="RNA polymerase III Rpc82 C -terminal" evidence="8">
    <location>
        <begin position="196"/>
        <end position="338"/>
    </location>
</feature>
<evidence type="ECO:0000256" key="2">
    <source>
        <dbReference type="ARBA" id="ARBA00007206"/>
    </source>
</evidence>
<protein>
    <recommendedName>
        <fullName evidence="6">DNA-directed RNA polymerase III subunit RPC3</fullName>
        <shortName evidence="6">RNA polymerase III subunit C3</shortName>
    </recommendedName>
</protein>
<dbReference type="Gene3D" id="1.10.10.10">
    <property type="entry name" value="Winged helix-like DNA-binding domain superfamily/Winged helix DNA-binding domain"/>
    <property type="match status" value="4"/>
</dbReference>
<dbReference type="GO" id="GO:0006351">
    <property type="term" value="P:DNA-templated transcription"/>
    <property type="evidence" value="ECO:0007669"/>
    <property type="project" value="InterPro"/>
</dbReference>
<keyword evidence="5 6" id="KW-0539">Nucleus</keyword>
<comment type="similarity">
    <text evidence="2 6">Belongs to the eukaryotic RPC3/POLR3C RNA polymerase subunit family.</text>
</comment>
<dbReference type="AlphaFoldDB" id="F1L2Q5"/>
<name>F1L2Q5_ASCSU</name>
<dbReference type="GO" id="GO:0003697">
    <property type="term" value="F:single-stranded DNA binding"/>
    <property type="evidence" value="ECO:0007669"/>
    <property type="project" value="UniProtKB-UniRule"/>
</dbReference>
<sequence length="535" mass="60937">MISLQIYIRVIVSEMSSAEVDACVEILEDHFGGLVASLGRVLLCGEATLPIIALRLRKVNVGLIKRSLMILEQHNIVTFRMDDRRVVYSIKPEDVLRLARSARCSFLVKTLYGEVAEAICEELVCQGRLSCSECLRRVSSRLDTPLSEVKTKFARLAEAQLVIRCPLVEAEDYDCPIFEKQTDPFIMPDLILSAVKQNTTNRDSSSTTRKRKHEGDGSGDVDADILWRLNHPRFERYMRDEMVVDAVSKIDSFGAECVKTIRTLLKISELKADSKAAASLPISVQDVIRAANTNEMGLERNDIEVALRIMSDDSDQIVRRIGDSAGGLYVVDFEKAISVQCQSNIESIIREKFDSMAVRIFRLLLQKGHLEEEQIEKLAMLSSKESKELCYTLLDEHFISVRHVAKTNDFAPARTFCLYHVDLSDLAQLLYDNICKTLRNVIIRRRHETKEHKMLIERQLKMESIIANIEADASLDEASKKQQIGEVEDMYLTAADRSTLERYRRGQNDLLCHEMELNHDALLFSLFIDFAKRRL</sequence>
<evidence type="ECO:0000256" key="3">
    <source>
        <dbReference type="ARBA" id="ARBA00022478"/>
    </source>
</evidence>
<keyword evidence="4 6" id="KW-0804">Transcription</keyword>
<evidence type="ECO:0000259" key="10">
    <source>
        <dbReference type="Pfam" id="PF22536"/>
    </source>
</evidence>
<evidence type="ECO:0000313" key="11">
    <source>
        <dbReference type="EMBL" id="ADY44409.1"/>
    </source>
</evidence>
<feature type="compositionally biased region" description="Low complexity" evidence="7">
    <location>
        <begin position="198"/>
        <end position="207"/>
    </location>
</feature>
<dbReference type="InterPro" id="IPR055207">
    <property type="entry name" value="POLR3C_WHD"/>
</dbReference>
<evidence type="ECO:0000256" key="5">
    <source>
        <dbReference type="ARBA" id="ARBA00023242"/>
    </source>
</evidence>
<feature type="domain" description="DNA-directed RNA polymerase III subunit RPC3 winged-helix" evidence="10">
    <location>
        <begin position="345"/>
        <end position="421"/>
    </location>
</feature>
<dbReference type="InterPro" id="IPR039748">
    <property type="entry name" value="RPC3"/>
</dbReference>
<comment type="function">
    <text evidence="6">DNA-dependent RNA polymerase catalyzes the transcription of DNA into RNA using the four ribonucleoside triphosphates as substrates. Specific core component of RNA polymerase III which synthesizes small RNAs, such as 5S rRNA and tRNAs.</text>
</comment>
<dbReference type="InterPro" id="IPR013197">
    <property type="entry name" value="RNA_pol_III_RPC82-rel_HTH"/>
</dbReference>
<reference evidence="11" key="1">
    <citation type="journal article" date="2011" name="Genome Res.">
        <title>Deep small RNA sequencing from the nematode Ascaris reveals conservation, functional diversification, and novel developmental profiles.</title>
        <authorList>
            <person name="Wang J."/>
            <person name="Czech B."/>
            <person name="Crunk A."/>
            <person name="Wallace A."/>
            <person name="Mitreva M."/>
            <person name="Hannon G.J."/>
            <person name="Davis R.E."/>
        </authorList>
    </citation>
    <scope>NUCLEOTIDE SEQUENCE</scope>
</reference>
<evidence type="ECO:0000256" key="6">
    <source>
        <dbReference type="RuleBase" id="RU367076"/>
    </source>
</evidence>
<evidence type="ECO:0000259" key="8">
    <source>
        <dbReference type="Pfam" id="PF05645"/>
    </source>
</evidence>
<dbReference type="PANTHER" id="PTHR12949">
    <property type="entry name" value="RNA POLYMERASE III DNA DIRECTED -RELATED"/>
    <property type="match status" value="1"/>
</dbReference>
<keyword evidence="3 6" id="KW-0240">DNA-directed RNA polymerase</keyword>
<dbReference type="Gene3D" id="6.10.140.1450">
    <property type="match status" value="1"/>
</dbReference>
<dbReference type="PANTHER" id="PTHR12949:SF0">
    <property type="entry name" value="DNA-DIRECTED RNA POLYMERASE III SUBUNIT RPC3"/>
    <property type="match status" value="1"/>
</dbReference>
<dbReference type="GO" id="GO:0005666">
    <property type="term" value="C:RNA polymerase III complex"/>
    <property type="evidence" value="ECO:0007669"/>
    <property type="project" value="UniProtKB-UniRule"/>
</dbReference>
<dbReference type="InterPro" id="IPR008806">
    <property type="entry name" value="RNA_pol_III_Rpc82_C"/>
</dbReference>